<sequence>MGKSEEAIVNFEKGLNCSQCVLLAFSEELRVEKDLALKISYGFGGGMCQGEVCGAVTGAIIVINLRYGQNTIDDKESKEEIYKKIREFSEKFRNINGSIICRDLLGYDLKEEGERNRARENGVFTVVCPKAVKDAIEILENIL</sequence>
<protein>
    <submittedName>
        <fullName evidence="1">Putative redox-active protein</fullName>
    </submittedName>
</protein>
<evidence type="ECO:0000313" key="1">
    <source>
        <dbReference type="EMBL" id="KZL91927.1"/>
    </source>
</evidence>
<dbReference type="InterPro" id="IPR010181">
    <property type="entry name" value="CGCAxxGCC_motif"/>
</dbReference>
<organism evidence="1 2">
    <name type="scientific">Clostridium magnum DSM 2767</name>
    <dbReference type="NCBI Taxonomy" id="1121326"/>
    <lineage>
        <taxon>Bacteria</taxon>
        <taxon>Bacillati</taxon>
        <taxon>Bacillota</taxon>
        <taxon>Clostridia</taxon>
        <taxon>Eubacteriales</taxon>
        <taxon>Clostridiaceae</taxon>
        <taxon>Clostridium</taxon>
    </lineage>
</organism>
<dbReference type="Proteomes" id="UP000076603">
    <property type="component" value="Unassembled WGS sequence"/>
</dbReference>
<dbReference type="OrthoDB" id="9791535at2"/>
<dbReference type="PATRIC" id="fig|1121326.3.peg.1715"/>
<dbReference type="SUPFAM" id="SSF48695">
    <property type="entry name" value="Multiheme cytochromes"/>
    <property type="match status" value="1"/>
</dbReference>
<evidence type="ECO:0000313" key="2">
    <source>
        <dbReference type="Proteomes" id="UP000076603"/>
    </source>
</evidence>
<dbReference type="STRING" id="1121326.CLMAG_17330"/>
<reference evidence="1 2" key="1">
    <citation type="submission" date="2016-04" db="EMBL/GenBank/DDBJ databases">
        <title>Genome sequence of Clostridium magnum DSM 2767.</title>
        <authorList>
            <person name="Poehlein A."/>
            <person name="Uhlig R."/>
            <person name="Fischer R."/>
            <person name="Bahl H."/>
            <person name="Daniel R."/>
        </authorList>
    </citation>
    <scope>NUCLEOTIDE SEQUENCE [LARGE SCALE GENOMIC DNA]</scope>
    <source>
        <strain evidence="1 2">DSM 2767</strain>
    </source>
</reference>
<dbReference type="AlphaFoldDB" id="A0A162SVT6"/>
<dbReference type="RefSeq" id="WP_066620897.1">
    <property type="nucleotide sequence ID" value="NZ_FQXL01000004.1"/>
</dbReference>
<accession>A0A162SVT6</accession>
<dbReference type="EMBL" id="LWAE01000002">
    <property type="protein sequence ID" value="KZL91927.1"/>
    <property type="molecule type" value="Genomic_DNA"/>
</dbReference>
<gene>
    <name evidence="1" type="ORF">CLMAG_17330</name>
</gene>
<name>A0A162SVT6_9CLOT</name>
<comment type="caution">
    <text evidence="1">The sequence shown here is derived from an EMBL/GenBank/DDBJ whole genome shotgun (WGS) entry which is preliminary data.</text>
</comment>
<proteinExistence type="predicted"/>
<keyword evidence="2" id="KW-1185">Reference proteome</keyword>
<dbReference type="NCBIfam" id="TIGR01909">
    <property type="entry name" value="C_GCAxxG_C_C"/>
    <property type="match status" value="1"/>
</dbReference>
<dbReference type="InterPro" id="IPR036280">
    <property type="entry name" value="Multihaem_cyt_sf"/>
</dbReference>
<dbReference type="Pfam" id="PF09719">
    <property type="entry name" value="C_GCAxxG_C_C"/>
    <property type="match status" value="1"/>
</dbReference>